<dbReference type="Gene3D" id="3.30.470.20">
    <property type="entry name" value="ATP-grasp fold, B domain"/>
    <property type="match status" value="1"/>
</dbReference>
<accession>A0ABT1UHF1</accession>
<dbReference type="PROSITE" id="PS50975">
    <property type="entry name" value="ATP_GRASP"/>
    <property type="match status" value="1"/>
</dbReference>
<sequence>MSSQIGCDVVAIDCYADVDTRQVANQVFKVASLACPDIRAAVLEVRQSYVIDGIVYGSGLESYPETIEYLQAEWPLFGNSAEVFRKVQDKSYFFQLLAQLRIAHPATSFAASSPGDGWIFKPWCGEGGIGITHNKASAGVEGYWQRYIHGQAMSVLFLSSATDVDVIGFNRQWCATQISEKNFLFGGIASHAELAAETRCLITEAVRKLSAAYRLCGLNTLDFMLDANGFYVLEINPRISASAQLYGSELLLLHMAVFEAAEISALNISGQPSAYQIVYATKDCEIGAGLDWPDWVVDRPVAGSIFGVGQPICSIIATGKNSRQVAEQLEHRQAILQTLLESGC</sequence>
<dbReference type="PIRSF" id="PIRSF016817">
    <property type="entry name" value="UCP016817_carboligase"/>
    <property type="match status" value="1"/>
</dbReference>
<dbReference type="InterPro" id="IPR003806">
    <property type="entry name" value="ATP-grasp_PylC-type"/>
</dbReference>
<dbReference type="EMBL" id="JANIBM010000011">
    <property type="protein sequence ID" value="MCQ8181663.1"/>
    <property type="molecule type" value="Genomic_DNA"/>
</dbReference>
<gene>
    <name evidence="3" type="ORF">NP603_11135</name>
</gene>
<keyword evidence="1" id="KW-0547">Nucleotide-binding</keyword>
<dbReference type="RefSeq" id="WP_256610954.1">
    <property type="nucleotide sequence ID" value="NZ_JANIBM010000011.1"/>
</dbReference>
<dbReference type="SUPFAM" id="SSF56059">
    <property type="entry name" value="Glutathione synthetase ATP-binding domain-like"/>
    <property type="match status" value="1"/>
</dbReference>
<dbReference type="InterPro" id="IPR005479">
    <property type="entry name" value="CPAse_ATP-bd"/>
</dbReference>
<evidence type="ECO:0000256" key="1">
    <source>
        <dbReference type="PROSITE-ProRule" id="PRU00409"/>
    </source>
</evidence>
<organism evidence="3 4">
    <name type="scientific">Methylomonas aurea</name>
    <dbReference type="NCBI Taxonomy" id="2952224"/>
    <lineage>
        <taxon>Bacteria</taxon>
        <taxon>Pseudomonadati</taxon>
        <taxon>Pseudomonadota</taxon>
        <taxon>Gammaproteobacteria</taxon>
        <taxon>Methylococcales</taxon>
        <taxon>Methylococcaceae</taxon>
        <taxon>Methylomonas</taxon>
    </lineage>
</organism>
<name>A0ABT1UHF1_9GAMM</name>
<comment type="caution">
    <text evidence="3">The sequence shown here is derived from an EMBL/GenBank/DDBJ whole genome shotgun (WGS) entry which is preliminary data.</text>
</comment>
<keyword evidence="1" id="KW-0067">ATP-binding</keyword>
<dbReference type="InterPro" id="IPR011761">
    <property type="entry name" value="ATP-grasp"/>
</dbReference>
<keyword evidence="4" id="KW-1185">Reference proteome</keyword>
<feature type="domain" description="ATP-grasp" evidence="2">
    <location>
        <begin position="202"/>
        <end position="264"/>
    </location>
</feature>
<dbReference type="InterPro" id="IPR016677">
    <property type="entry name" value="UCP016817_carboligase"/>
</dbReference>
<evidence type="ECO:0000313" key="4">
    <source>
        <dbReference type="Proteomes" id="UP001524569"/>
    </source>
</evidence>
<dbReference type="PROSITE" id="PS00867">
    <property type="entry name" value="CPSASE_2"/>
    <property type="match status" value="1"/>
</dbReference>
<proteinExistence type="predicted"/>
<evidence type="ECO:0000259" key="2">
    <source>
        <dbReference type="PROSITE" id="PS50975"/>
    </source>
</evidence>
<reference evidence="3 4" key="1">
    <citation type="submission" date="2022-07" db="EMBL/GenBank/DDBJ databases">
        <title>Methylomonas rivi sp. nov., Methylomonas rosea sp. nov., Methylomonas aureus sp. nov. and Methylomonas subterranea sp. nov., four novel methanotrophs isolated from a freshwater creek and the deep terrestrial subsurface.</title>
        <authorList>
            <person name="Abin C."/>
            <person name="Sankaranarayanan K."/>
            <person name="Garner C."/>
            <person name="Sindelar R."/>
            <person name="Kotary K."/>
            <person name="Garner R."/>
            <person name="Barclay S."/>
            <person name="Lawson P."/>
            <person name="Krumholz L."/>
        </authorList>
    </citation>
    <scope>NUCLEOTIDE SEQUENCE [LARGE SCALE GENOMIC DNA]</scope>
    <source>
        <strain evidence="3 4">SURF-1</strain>
    </source>
</reference>
<protein>
    <submittedName>
        <fullName evidence="3">ATP-grasp domain-containing protein</fullName>
    </submittedName>
</protein>
<evidence type="ECO:0000313" key="3">
    <source>
        <dbReference type="EMBL" id="MCQ8181663.1"/>
    </source>
</evidence>
<dbReference type="Proteomes" id="UP001524569">
    <property type="component" value="Unassembled WGS sequence"/>
</dbReference>
<dbReference type="Pfam" id="PF02655">
    <property type="entry name" value="ATP-grasp_3"/>
    <property type="match status" value="1"/>
</dbReference>